<evidence type="ECO:0000313" key="3">
    <source>
        <dbReference type="EnsemblMetazoa" id="CJA41033.1"/>
    </source>
</evidence>
<accession>A0A8R1IYP3</accession>
<feature type="compositionally biased region" description="Pro residues" evidence="1">
    <location>
        <begin position="41"/>
        <end position="57"/>
    </location>
</feature>
<reference evidence="3" key="2">
    <citation type="submission" date="2022-06" db="UniProtKB">
        <authorList>
            <consortium name="EnsemblMetazoa"/>
        </authorList>
    </citation>
    <scope>IDENTIFICATION</scope>
    <source>
        <strain evidence="3">DF5081</strain>
    </source>
</reference>
<feature type="region of interest" description="Disordered" evidence="1">
    <location>
        <begin position="1"/>
        <end position="93"/>
    </location>
</feature>
<keyword evidence="2" id="KW-0472">Membrane</keyword>
<feature type="transmembrane region" description="Helical" evidence="2">
    <location>
        <begin position="108"/>
        <end position="129"/>
    </location>
</feature>
<sequence>MGPGAGPAPPAPLPAAFPDAAPSPADAPKAIPDFPKAGTNGPPPPPAAAAPPPPPPHVGTAKNKKSEGHETKKKKSKANMAESQMDTVEGGEGNAVFQRPNGCDTCQLASVIFATILIIAIATPILLAAMGKAEIKPITDRLNT</sequence>
<reference evidence="4" key="1">
    <citation type="submission" date="2010-08" db="EMBL/GenBank/DDBJ databases">
        <authorList>
            <consortium name="Caenorhabditis japonica Sequencing Consortium"/>
            <person name="Wilson R.K."/>
        </authorList>
    </citation>
    <scope>NUCLEOTIDE SEQUENCE [LARGE SCALE GENOMIC DNA]</scope>
    <source>
        <strain evidence="4">DF5081</strain>
    </source>
</reference>
<keyword evidence="2" id="KW-1133">Transmembrane helix</keyword>
<proteinExistence type="predicted"/>
<dbReference type="AlphaFoldDB" id="A0A8R1IYP3"/>
<protein>
    <submittedName>
        <fullName evidence="3">Uncharacterized protein</fullName>
    </submittedName>
</protein>
<evidence type="ECO:0000256" key="2">
    <source>
        <dbReference type="SAM" id="Phobius"/>
    </source>
</evidence>
<feature type="compositionally biased region" description="Pro residues" evidence="1">
    <location>
        <begin position="1"/>
        <end position="15"/>
    </location>
</feature>
<organism evidence="3 4">
    <name type="scientific">Caenorhabditis japonica</name>
    <dbReference type="NCBI Taxonomy" id="281687"/>
    <lineage>
        <taxon>Eukaryota</taxon>
        <taxon>Metazoa</taxon>
        <taxon>Ecdysozoa</taxon>
        <taxon>Nematoda</taxon>
        <taxon>Chromadorea</taxon>
        <taxon>Rhabditida</taxon>
        <taxon>Rhabditina</taxon>
        <taxon>Rhabditomorpha</taxon>
        <taxon>Rhabditoidea</taxon>
        <taxon>Rhabditidae</taxon>
        <taxon>Peloderinae</taxon>
        <taxon>Caenorhabditis</taxon>
    </lineage>
</organism>
<keyword evidence="4" id="KW-1185">Reference proteome</keyword>
<evidence type="ECO:0000256" key="1">
    <source>
        <dbReference type="SAM" id="MobiDB-lite"/>
    </source>
</evidence>
<evidence type="ECO:0000313" key="4">
    <source>
        <dbReference type="Proteomes" id="UP000005237"/>
    </source>
</evidence>
<dbReference type="EnsemblMetazoa" id="CJA41033.1">
    <property type="protein sequence ID" value="CJA41033.1"/>
    <property type="gene ID" value="WBGene00216881"/>
</dbReference>
<feature type="compositionally biased region" description="Low complexity" evidence="1">
    <location>
        <begin position="16"/>
        <end position="33"/>
    </location>
</feature>
<name>A0A8R1IYP3_CAEJA</name>
<dbReference type="Proteomes" id="UP000005237">
    <property type="component" value="Unassembled WGS sequence"/>
</dbReference>
<keyword evidence="2" id="KW-0812">Transmembrane</keyword>